<sequence length="266" mass="29343">MIRIVDTTLRDGEQKAGVALSIDEKIQIAGILDKAGIYQIEVGVPAMGGDEKKSIQRIAGLGLKSRISTWNRINIDDIKHSVECQPDIIHISVPTSDIQIKSKLRKERSWVINTLKRCLCFALESGREVTVGLEDASRADFGFLLDVVAEASLEGVKRVRYADTVGVCYRQKVYEEISAIRTKIGVDVEFHAHNDLGMAVANSMAAYMAGADFIDCTIGGIGERAGNCNYAEFVAAVKGCLDEWNNVSIRDVMEVQSRVMNIIYKR</sequence>
<dbReference type="PROSITE" id="PS00815">
    <property type="entry name" value="AIPM_HOMOCIT_SYNTH_1"/>
    <property type="match status" value="1"/>
</dbReference>
<comment type="caution">
    <text evidence="4">The sequence shown here is derived from an EMBL/GenBank/DDBJ whole genome shotgun (WGS) entry which is preliminary data.</text>
</comment>
<proteinExistence type="inferred from homology"/>
<dbReference type="PROSITE" id="PS50991">
    <property type="entry name" value="PYR_CT"/>
    <property type="match status" value="1"/>
</dbReference>
<evidence type="ECO:0000259" key="3">
    <source>
        <dbReference type="PROSITE" id="PS50991"/>
    </source>
</evidence>
<dbReference type="EC" id="2.3.3.14" evidence="4"/>
<reference evidence="5" key="1">
    <citation type="submission" date="2015-07" db="EMBL/GenBank/DDBJ databases">
        <title>Near-Complete Genome Sequence of the Cellulolytic Bacterium Bacteroides (Pseudobacteroides) cellulosolvens ATCC 35603.</title>
        <authorList>
            <person name="Dassa B."/>
            <person name="Utturkar S.M."/>
            <person name="Klingeman D.M."/>
            <person name="Hurt R.A."/>
            <person name="Keller M."/>
            <person name="Xu J."/>
            <person name="Reddy Y.H.K."/>
            <person name="Borovok I."/>
            <person name="Grinberg I.R."/>
            <person name="Lamed R."/>
            <person name="Zhivin O."/>
            <person name="Bayer E.A."/>
            <person name="Brown S.D."/>
        </authorList>
    </citation>
    <scope>NUCLEOTIDE SEQUENCE [LARGE SCALE GENOMIC DNA]</scope>
    <source>
        <strain evidence="5">DSM 2933</strain>
    </source>
</reference>
<dbReference type="PANTHER" id="PTHR42880">
    <property type="entry name" value="HOMOCITRATE SYNTHASE"/>
    <property type="match status" value="1"/>
</dbReference>
<dbReference type="OrthoDB" id="9804858at2"/>
<dbReference type="InterPro" id="IPR002034">
    <property type="entry name" value="AIPM/Hcit_synth_CS"/>
</dbReference>
<dbReference type="STRING" id="398512.Bccel_5340"/>
<dbReference type="eggNOG" id="COG0119">
    <property type="taxonomic scope" value="Bacteria"/>
</dbReference>
<protein>
    <submittedName>
        <fullName evidence="4">Homocitrate synthase</fullName>
        <ecNumber evidence="4">2.3.3.14</ecNumber>
    </submittedName>
</protein>
<dbReference type="InterPro" id="IPR000891">
    <property type="entry name" value="PYR_CT"/>
</dbReference>
<dbReference type="SUPFAM" id="SSF51569">
    <property type="entry name" value="Aldolase"/>
    <property type="match status" value="1"/>
</dbReference>
<dbReference type="GO" id="GO:0004410">
    <property type="term" value="F:homocitrate synthase activity"/>
    <property type="evidence" value="ECO:0007669"/>
    <property type="project" value="UniProtKB-EC"/>
</dbReference>
<dbReference type="PANTHER" id="PTHR42880:SF1">
    <property type="entry name" value="ISOPROPYLMALATE_HOMOCITRATE_CITRAMALATE SYNTHASE FAMILY PROTEIN"/>
    <property type="match status" value="1"/>
</dbReference>
<name>A0A0L6JW50_9FIRM</name>
<evidence type="ECO:0000313" key="4">
    <source>
        <dbReference type="EMBL" id="KNY30063.1"/>
    </source>
</evidence>
<accession>A0A0L6JW50</accession>
<gene>
    <name evidence="4" type="ORF">Bccel_5340</name>
</gene>
<dbReference type="GO" id="GO:0019752">
    <property type="term" value="P:carboxylic acid metabolic process"/>
    <property type="evidence" value="ECO:0007669"/>
    <property type="project" value="InterPro"/>
</dbReference>
<dbReference type="Pfam" id="PF00682">
    <property type="entry name" value="HMGL-like"/>
    <property type="match status" value="1"/>
</dbReference>
<evidence type="ECO:0000256" key="2">
    <source>
        <dbReference type="RuleBase" id="RU003523"/>
    </source>
</evidence>
<dbReference type="Proteomes" id="UP000036923">
    <property type="component" value="Unassembled WGS sequence"/>
</dbReference>
<keyword evidence="1 2" id="KW-0808">Transferase</keyword>
<dbReference type="PROSITE" id="PS00816">
    <property type="entry name" value="AIPM_HOMOCIT_SYNTH_2"/>
    <property type="match status" value="1"/>
</dbReference>
<evidence type="ECO:0000256" key="1">
    <source>
        <dbReference type="ARBA" id="ARBA00022679"/>
    </source>
</evidence>
<dbReference type="InterPro" id="IPR013785">
    <property type="entry name" value="Aldolase_TIM"/>
</dbReference>
<keyword evidence="5" id="KW-1185">Reference proteome</keyword>
<dbReference type="Gene3D" id="3.20.20.70">
    <property type="entry name" value="Aldolase class I"/>
    <property type="match status" value="1"/>
</dbReference>
<comment type="similarity">
    <text evidence="2">Belongs to the alpha-IPM synthase/homocitrate synthase family.</text>
</comment>
<organism evidence="4 5">
    <name type="scientific">Pseudobacteroides cellulosolvens ATCC 35603 = DSM 2933</name>
    <dbReference type="NCBI Taxonomy" id="398512"/>
    <lineage>
        <taxon>Bacteria</taxon>
        <taxon>Bacillati</taxon>
        <taxon>Bacillota</taxon>
        <taxon>Clostridia</taxon>
        <taxon>Eubacteriales</taxon>
        <taxon>Oscillospiraceae</taxon>
        <taxon>Pseudobacteroides</taxon>
    </lineage>
</organism>
<feature type="domain" description="Pyruvate carboxyltransferase" evidence="3">
    <location>
        <begin position="2"/>
        <end position="253"/>
    </location>
</feature>
<evidence type="ECO:0000313" key="5">
    <source>
        <dbReference type="Proteomes" id="UP000036923"/>
    </source>
</evidence>
<dbReference type="PATRIC" id="fig|398512.5.peg.5595"/>
<dbReference type="AlphaFoldDB" id="A0A0L6JW50"/>
<dbReference type="EMBL" id="LGTC01000001">
    <property type="protein sequence ID" value="KNY30063.1"/>
    <property type="molecule type" value="Genomic_DNA"/>
</dbReference>
<keyword evidence="4" id="KW-0012">Acyltransferase</keyword>
<dbReference type="RefSeq" id="WP_036944809.1">
    <property type="nucleotide sequence ID" value="NZ_JQKC01000036.1"/>
</dbReference>